<dbReference type="Pfam" id="PF00023">
    <property type="entry name" value="Ank"/>
    <property type="match status" value="1"/>
</dbReference>
<organism evidence="5 6">
    <name type="scientific">Flavobacterium proteolyticum</name>
    <dbReference type="NCBI Taxonomy" id="2911683"/>
    <lineage>
        <taxon>Bacteria</taxon>
        <taxon>Pseudomonadati</taxon>
        <taxon>Bacteroidota</taxon>
        <taxon>Flavobacteriia</taxon>
        <taxon>Flavobacteriales</taxon>
        <taxon>Flavobacteriaceae</taxon>
        <taxon>Flavobacterium</taxon>
    </lineage>
</organism>
<dbReference type="Pfam" id="PF12796">
    <property type="entry name" value="Ank_2"/>
    <property type="match status" value="1"/>
</dbReference>
<keyword evidence="4" id="KW-0732">Signal</keyword>
<dbReference type="PROSITE" id="PS50088">
    <property type="entry name" value="ANK_REPEAT"/>
    <property type="match status" value="3"/>
</dbReference>
<evidence type="ECO:0000256" key="2">
    <source>
        <dbReference type="ARBA" id="ARBA00023043"/>
    </source>
</evidence>
<comment type="caution">
    <text evidence="5">The sequence shown here is derived from an EMBL/GenBank/DDBJ whole genome shotgun (WGS) entry which is preliminary data.</text>
</comment>
<dbReference type="SUPFAM" id="SSF48403">
    <property type="entry name" value="Ankyrin repeat"/>
    <property type="match status" value="1"/>
</dbReference>
<feature type="repeat" description="ANK" evidence="3">
    <location>
        <begin position="116"/>
        <end position="148"/>
    </location>
</feature>
<dbReference type="RefSeq" id="WP_194097231.1">
    <property type="nucleotide sequence ID" value="NZ_JADFTZ010000007.1"/>
</dbReference>
<name>A0ABR9WUV6_9FLAO</name>
<keyword evidence="2 3" id="KW-0040">ANK repeat</keyword>
<sequence length="171" mass="18890">MKKYFLITLLITSISNFAQVSIFDVARKGTVAQMNAILSNAPELMETITPQGFTPLILACYNGNVAVASFLIQHKADVNFNSSNGTALMAAVVKNDKTLTLLLLEAKANVDLQDKNGFTALHYAIQFRNYEMIALLMQFHANSNIKDNSGMSAIDYALKLKDEQIQQLLNL</sequence>
<feature type="signal peptide" evidence="4">
    <location>
        <begin position="1"/>
        <end position="18"/>
    </location>
</feature>
<dbReference type="SMART" id="SM00248">
    <property type="entry name" value="ANK"/>
    <property type="match status" value="3"/>
</dbReference>
<protein>
    <submittedName>
        <fullName evidence="5">Ankyrin repeat domain-containing protein</fullName>
    </submittedName>
</protein>
<dbReference type="InterPro" id="IPR002110">
    <property type="entry name" value="Ankyrin_rpt"/>
</dbReference>
<dbReference type="EMBL" id="JADFTZ010000007">
    <property type="protein sequence ID" value="MBE9577454.1"/>
    <property type="molecule type" value="Genomic_DNA"/>
</dbReference>
<evidence type="ECO:0000313" key="6">
    <source>
        <dbReference type="Proteomes" id="UP000656274"/>
    </source>
</evidence>
<feature type="chain" id="PRO_5045912062" evidence="4">
    <location>
        <begin position="19"/>
        <end position="171"/>
    </location>
</feature>
<evidence type="ECO:0000256" key="4">
    <source>
        <dbReference type="SAM" id="SignalP"/>
    </source>
</evidence>
<feature type="repeat" description="ANK" evidence="3">
    <location>
        <begin position="83"/>
        <end position="115"/>
    </location>
</feature>
<reference evidence="5 6" key="1">
    <citation type="submission" date="2020-10" db="EMBL/GenBank/DDBJ databases">
        <title>The genome sequence of Flavobacterium aquaticum 1Y8A.</title>
        <authorList>
            <person name="Liu Y."/>
        </authorList>
    </citation>
    <scope>NUCLEOTIDE SEQUENCE [LARGE SCALE GENOMIC DNA]</scope>
    <source>
        <strain evidence="5 6">1Y8A</strain>
    </source>
</reference>
<gene>
    <name evidence="5" type="ORF">IM755_12115</name>
</gene>
<keyword evidence="1" id="KW-0677">Repeat</keyword>
<accession>A0ABR9WUV6</accession>
<dbReference type="PROSITE" id="PS50297">
    <property type="entry name" value="ANK_REP_REGION"/>
    <property type="match status" value="2"/>
</dbReference>
<dbReference type="Proteomes" id="UP000656274">
    <property type="component" value="Unassembled WGS sequence"/>
</dbReference>
<feature type="repeat" description="ANK" evidence="3">
    <location>
        <begin position="51"/>
        <end position="83"/>
    </location>
</feature>
<evidence type="ECO:0000313" key="5">
    <source>
        <dbReference type="EMBL" id="MBE9577454.1"/>
    </source>
</evidence>
<proteinExistence type="predicted"/>
<keyword evidence="6" id="KW-1185">Reference proteome</keyword>
<evidence type="ECO:0000256" key="3">
    <source>
        <dbReference type="PROSITE-ProRule" id="PRU00023"/>
    </source>
</evidence>
<evidence type="ECO:0000256" key="1">
    <source>
        <dbReference type="ARBA" id="ARBA00022737"/>
    </source>
</evidence>
<dbReference type="PANTHER" id="PTHR24198:SF165">
    <property type="entry name" value="ANKYRIN REPEAT-CONTAINING PROTEIN-RELATED"/>
    <property type="match status" value="1"/>
</dbReference>
<dbReference type="PANTHER" id="PTHR24198">
    <property type="entry name" value="ANKYRIN REPEAT AND PROTEIN KINASE DOMAIN-CONTAINING PROTEIN"/>
    <property type="match status" value="1"/>
</dbReference>
<dbReference type="Gene3D" id="1.25.40.20">
    <property type="entry name" value="Ankyrin repeat-containing domain"/>
    <property type="match status" value="1"/>
</dbReference>
<dbReference type="InterPro" id="IPR036770">
    <property type="entry name" value="Ankyrin_rpt-contain_sf"/>
</dbReference>